<accession>A0A7R9YDP6</accession>
<keyword evidence="3" id="KW-0472">Membrane</keyword>
<comment type="subcellular location">
    <subcellularLocation>
        <location evidence="1">Endosome membrane</location>
        <topology evidence="1">Peripheral membrane protein</topology>
    </subcellularLocation>
</comment>
<sequence>MASPKKNGSPTEQTAHVVANLKAINREYLREIEQQYCFDQFHHDAITDAELDAKPIILVVGQYSTGKTTFINQIIGQDYVGCHVGPEPTTDRFIACCYGKEKEVIQGNAISVDRDLPYNGLTRFGQGFLNKFSASFTPSEVLKEVNIIDTPGILSGEKQRLNRNYDFASVCRWFAERADMVLLLFDAHKLDISDEFKEIITSLRGLDNKVRCVLNKADQIDSERLVRVYGALLFNIGKILQTPEVVRVFIGSFWDQPLQHEDHKVIFEKDQRHLMEEIKLLPHDAASRKVDEMVKRVRLVKVQACILGHMRGKMPYLWGAESRKQWMIEHLQEIFDEVAKKYGLSKGDFPKVEEFAACLKVFDFRRLPPLQYEALETLQKLLDQKIPAALKPETKVADAPEQQKESPPKPVVQEQSMINIVGGAVLAVALICVFVLGVLLYLEHPLVEDLSAMLGDLAQKVQAAAPSKGAKADGPSSTVETPDESQEWTREVI</sequence>
<dbReference type="Pfam" id="PF00350">
    <property type="entry name" value="Dynamin_N"/>
    <property type="match status" value="1"/>
</dbReference>
<keyword evidence="3" id="KW-0812">Transmembrane</keyword>
<dbReference type="SUPFAM" id="SSF52540">
    <property type="entry name" value="P-loop containing nucleoside triphosphate hydrolases"/>
    <property type="match status" value="1"/>
</dbReference>
<feature type="domain" description="Dynamin-type G" evidence="4">
    <location>
        <begin position="51"/>
        <end position="282"/>
    </location>
</feature>
<dbReference type="AlphaFoldDB" id="A0A7R9YDP6"/>
<dbReference type="InterPro" id="IPR030381">
    <property type="entry name" value="G_DYNAMIN_dom"/>
</dbReference>
<organism evidence="5">
    <name type="scientific">Pinguiococcus pyrenoidosus</name>
    <dbReference type="NCBI Taxonomy" id="172671"/>
    <lineage>
        <taxon>Eukaryota</taxon>
        <taxon>Sar</taxon>
        <taxon>Stramenopiles</taxon>
        <taxon>Ochrophyta</taxon>
        <taxon>Pinguiophyceae</taxon>
        <taxon>Pinguiochrysidales</taxon>
        <taxon>Pinguiochrysidaceae</taxon>
        <taxon>Pinguiococcus</taxon>
    </lineage>
</organism>
<keyword evidence="3" id="KW-1133">Transmembrane helix</keyword>
<gene>
    <name evidence="5" type="ORF">PPYR1160_LOCUS11122</name>
</gene>
<dbReference type="PANTHER" id="PTHR43681:SF1">
    <property type="entry name" value="SARCALUMENIN"/>
    <property type="match status" value="1"/>
</dbReference>
<evidence type="ECO:0000313" key="5">
    <source>
        <dbReference type="EMBL" id="CAD8261620.1"/>
    </source>
</evidence>
<feature type="region of interest" description="Disordered" evidence="2">
    <location>
        <begin position="464"/>
        <end position="493"/>
    </location>
</feature>
<dbReference type="Pfam" id="PF18150">
    <property type="entry name" value="DUF5600"/>
    <property type="match status" value="1"/>
</dbReference>
<evidence type="ECO:0000256" key="1">
    <source>
        <dbReference type="ARBA" id="ARBA00004481"/>
    </source>
</evidence>
<dbReference type="CDD" id="cd09913">
    <property type="entry name" value="EHD"/>
    <property type="match status" value="1"/>
</dbReference>
<dbReference type="PANTHER" id="PTHR43681">
    <property type="entry name" value="TRANSMEMBRANE GTPASE FZO"/>
    <property type="match status" value="1"/>
</dbReference>
<dbReference type="Gene3D" id="3.40.50.300">
    <property type="entry name" value="P-loop containing nucleotide triphosphate hydrolases"/>
    <property type="match status" value="1"/>
</dbReference>
<dbReference type="InterPro" id="IPR027417">
    <property type="entry name" value="P-loop_NTPase"/>
</dbReference>
<dbReference type="GO" id="GO:0010008">
    <property type="term" value="C:endosome membrane"/>
    <property type="evidence" value="ECO:0007669"/>
    <property type="project" value="UniProtKB-SubCell"/>
</dbReference>
<dbReference type="GO" id="GO:0005525">
    <property type="term" value="F:GTP binding"/>
    <property type="evidence" value="ECO:0007669"/>
    <property type="project" value="InterPro"/>
</dbReference>
<dbReference type="EMBL" id="HBEA01014519">
    <property type="protein sequence ID" value="CAD8261620.1"/>
    <property type="molecule type" value="Transcribed_RNA"/>
</dbReference>
<dbReference type="Gene3D" id="1.10.268.20">
    <property type="match status" value="1"/>
</dbReference>
<dbReference type="PROSITE" id="PS51718">
    <property type="entry name" value="G_DYNAMIN_2"/>
    <property type="match status" value="1"/>
</dbReference>
<dbReference type="InterPro" id="IPR040990">
    <property type="entry name" value="DUF5600"/>
</dbReference>
<evidence type="ECO:0000256" key="2">
    <source>
        <dbReference type="SAM" id="MobiDB-lite"/>
    </source>
</evidence>
<dbReference type="InterPro" id="IPR051943">
    <property type="entry name" value="TRAFAC_Dynamin-like_GTPase"/>
</dbReference>
<reference evidence="5" key="1">
    <citation type="submission" date="2021-01" db="EMBL/GenBank/DDBJ databases">
        <authorList>
            <person name="Corre E."/>
            <person name="Pelletier E."/>
            <person name="Niang G."/>
            <person name="Scheremetjew M."/>
            <person name="Finn R."/>
            <person name="Kale V."/>
            <person name="Holt S."/>
            <person name="Cochrane G."/>
            <person name="Meng A."/>
            <person name="Brown T."/>
            <person name="Cohen L."/>
        </authorList>
    </citation>
    <scope>NUCLEOTIDE SEQUENCE</scope>
    <source>
        <strain evidence="5">CCMP2078</strain>
    </source>
</reference>
<feature type="transmembrane region" description="Helical" evidence="3">
    <location>
        <begin position="417"/>
        <end position="442"/>
    </location>
</feature>
<evidence type="ECO:0000256" key="3">
    <source>
        <dbReference type="SAM" id="Phobius"/>
    </source>
</evidence>
<name>A0A7R9YDP6_9STRA</name>
<protein>
    <recommendedName>
        <fullName evidence="4">Dynamin-type G domain-containing protein</fullName>
    </recommendedName>
</protein>
<proteinExistence type="predicted"/>
<dbReference type="InterPro" id="IPR045063">
    <property type="entry name" value="Dynamin_N"/>
</dbReference>
<evidence type="ECO:0000259" key="4">
    <source>
        <dbReference type="PROSITE" id="PS51718"/>
    </source>
</evidence>